<protein>
    <recommendedName>
        <fullName evidence="1">Transcription regulator TrmB N-terminal domain-containing protein</fullName>
    </recommendedName>
</protein>
<dbReference type="SUPFAM" id="SSF46785">
    <property type="entry name" value="Winged helix' DNA-binding domain"/>
    <property type="match status" value="1"/>
</dbReference>
<dbReference type="InterPro" id="IPR036388">
    <property type="entry name" value="WH-like_DNA-bd_sf"/>
</dbReference>
<reference evidence="2 3" key="1">
    <citation type="journal article" date="2016" name="Nat. Commun.">
        <title>Thousands of microbial genomes shed light on interconnected biogeochemical processes in an aquifer system.</title>
        <authorList>
            <person name="Anantharaman K."/>
            <person name="Brown C.T."/>
            <person name="Hug L.A."/>
            <person name="Sharon I."/>
            <person name="Castelle C.J."/>
            <person name="Probst A.J."/>
            <person name="Thomas B.C."/>
            <person name="Singh A."/>
            <person name="Wilkins M.J."/>
            <person name="Karaoz U."/>
            <person name="Brodie E.L."/>
            <person name="Williams K.H."/>
            <person name="Hubbard S.S."/>
            <person name="Banfield J.F."/>
        </authorList>
    </citation>
    <scope>NUCLEOTIDE SEQUENCE [LARGE SCALE GENOMIC DNA]</scope>
</reference>
<comment type="caution">
    <text evidence="2">The sequence shown here is derived from an EMBL/GenBank/DDBJ whole genome shotgun (WGS) entry which is preliminary data.</text>
</comment>
<dbReference type="PANTHER" id="PTHR34293">
    <property type="entry name" value="HTH-TYPE TRANSCRIPTIONAL REGULATOR TRMBL2"/>
    <property type="match status" value="1"/>
</dbReference>
<organism evidence="2 3">
    <name type="scientific">Candidatus Falkowbacteria bacterium RIFOXYC2_FULL_36_12</name>
    <dbReference type="NCBI Taxonomy" id="1798002"/>
    <lineage>
        <taxon>Bacteria</taxon>
        <taxon>Candidatus Falkowiibacteriota</taxon>
    </lineage>
</organism>
<evidence type="ECO:0000259" key="1">
    <source>
        <dbReference type="Pfam" id="PF01978"/>
    </source>
</evidence>
<feature type="domain" description="Transcription regulator TrmB N-terminal" evidence="1">
    <location>
        <begin position="5"/>
        <end position="68"/>
    </location>
</feature>
<dbReference type="EMBL" id="MFGJ01000001">
    <property type="protein sequence ID" value="OGF33326.1"/>
    <property type="molecule type" value="Genomic_DNA"/>
</dbReference>
<dbReference type="PANTHER" id="PTHR34293:SF1">
    <property type="entry name" value="HTH-TYPE TRANSCRIPTIONAL REGULATOR TRMBL2"/>
    <property type="match status" value="1"/>
</dbReference>
<dbReference type="Gene3D" id="1.10.10.10">
    <property type="entry name" value="Winged helix-like DNA-binding domain superfamily/Winged helix DNA-binding domain"/>
    <property type="match status" value="1"/>
</dbReference>
<name>A0A1F5T3L5_9BACT</name>
<accession>A0A1F5T3L5</accession>
<evidence type="ECO:0000313" key="2">
    <source>
        <dbReference type="EMBL" id="OGF33326.1"/>
    </source>
</evidence>
<sequence length="248" mass="28891">MLKELQEFGLSEKEGKVYLAALELAQSTVQQISTKAGVNRATTYVQLDLLKNRGLVSQVSMDKKTYFIAEKPSKVKKLIEREKSEIIFKENEFNKILPSLEAIFNAQKDRPGVRYYEGEDAINSFRDDLVKTTHKYFFAIAPVSKHFELTSEKEEVYTKLIKKIQEYKHIQVSDSPIPEITNFSKQYKQFKSKYIPKTKMNLEVEIALFDNFLWINSLKGKPRAVLIEDSIINLSFREIYKMLWNLAN</sequence>
<dbReference type="Pfam" id="PF01978">
    <property type="entry name" value="TrmB"/>
    <property type="match status" value="1"/>
</dbReference>
<dbReference type="Proteomes" id="UP000179001">
    <property type="component" value="Unassembled WGS sequence"/>
</dbReference>
<dbReference type="InterPro" id="IPR051797">
    <property type="entry name" value="TrmB-like"/>
</dbReference>
<dbReference type="AlphaFoldDB" id="A0A1F5T3L5"/>
<dbReference type="InterPro" id="IPR002831">
    <property type="entry name" value="Tscrpt_reg_TrmB_N"/>
</dbReference>
<evidence type="ECO:0000313" key="3">
    <source>
        <dbReference type="Proteomes" id="UP000179001"/>
    </source>
</evidence>
<proteinExistence type="predicted"/>
<dbReference type="STRING" id="1798002.A2478_01330"/>
<dbReference type="InterPro" id="IPR036390">
    <property type="entry name" value="WH_DNA-bd_sf"/>
</dbReference>
<gene>
    <name evidence="2" type="ORF">A2478_01330</name>
</gene>